<name>A0ABN9FSS9_9NEOB</name>
<reference evidence="2" key="1">
    <citation type="submission" date="2023-05" db="EMBL/GenBank/DDBJ databases">
        <authorList>
            <person name="Stuckert A."/>
        </authorList>
    </citation>
    <scope>NUCLEOTIDE SEQUENCE</scope>
</reference>
<keyword evidence="1" id="KW-0732">Signal</keyword>
<evidence type="ECO:0000313" key="2">
    <source>
        <dbReference type="EMBL" id="CAI9599689.1"/>
    </source>
</evidence>
<accession>A0ABN9FSS9</accession>
<proteinExistence type="predicted"/>
<evidence type="ECO:0000313" key="3">
    <source>
        <dbReference type="Proteomes" id="UP001162483"/>
    </source>
</evidence>
<feature type="non-terminal residue" evidence="2">
    <location>
        <position position="107"/>
    </location>
</feature>
<protein>
    <submittedName>
        <fullName evidence="2">Uncharacterized protein</fullName>
    </submittedName>
</protein>
<feature type="signal peptide" evidence="1">
    <location>
        <begin position="1"/>
        <end position="18"/>
    </location>
</feature>
<dbReference type="Proteomes" id="UP001162483">
    <property type="component" value="Unassembled WGS sequence"/>
</dbReference>
<organism evidence="2 3">
    <name type="scientific">Staurois parvus</name>
    <dbReference type="NCBI Taxonomy" id="386267"/>
    <lineage>
        <taxon>Eukaryota</taxon>
        <taxon>Metazoa</taxon>
        <taxon>Chordata</taxon>
        <taxon>Craniata</taxon>
        <taxon>Vertebrata</taxon>
        <taxon>Euteleostomi</taxon>
        <taxon>Amphibia</taxon>
        <taxon>Batrachia</taxon>
        <taxon>Anura</taxon>
        <taxon>Neobatrachia</taxon>
        <taxon>Ranoidea</taxon>
        <taxon>Ranidae</taxon>
        <taxon>Staurois</taxon>
    </lineage>
</organism>
<feature type="chain" id="PRO_5046570723" evidence="1">
    <location>
        <begin position="19"/>
        <end position="107"/>
    </location>
</feature>
<gene>
    <name evidence="2" type="ORF">SPARVUS_LOCUS12653784</name>
</gene>
<keyword evidence="3" id="KW-1185">Reference proteome</keyword>
<comment type="caution">
    <text evidence="2">The sequence shown here is derived from an EMBL/GenBank/DDBJ whole genome shotgun (WGS) entry which is preliminary data.</text>
</comment>
<sequence length="107" mass="11661">MTLLLSCVLATYIALLHIRHYPEPALSATTVLKSENTLPTKVIICKSRKQQPLALLSPWSLDSLCSNLSGVRASDTSEADLVNSISYQVRDNCTPLSDNILSGMQSK</sequence>
<evidence type="ECO:0000256" key="1">
    <source>
        <dbReference type="SAM" id="SignalP"/>
    </source>
</evidence>
<dbReference type="EMBL" id="CATNWA010017336">
    <property type="protein sequence ID" value="CAI9599689.1"/>
    <property type="molecule type" value="Genomic_DNA"/>
</dbReference>